<feature type="transmembrane region" description="Helical" evidence="25">
    <location>
        <begin position="100"/>
        <end position="120"/>
    </location>
</feature>
<dbReference type="InterPro" id="IPR036259">
    <property type="entry name" value="MFS_trans_sf"/>
</dbReference>
<evidence type="ECO:0000256" key="17">
    <source>
        <dbReference type="ARBA" id="ARBA00023139"/>
    </source>
</evidence>
<dbReference type="InterPro" id="IPR005829">
    <property type="entry name" value="Sugar_transporter_CS"/>
</dbReference>
<feature type="region of interest" description="Disordered" evidence="24">
    <location>
        <begin position="1"/>
        <end position="20"/>
    </location>
</feature>
<organism evidence="27 28">
    <name type="scientific">Gopherus agassizii</name>
    <name type="common">Agassiz's desert tortoise</name>
    <dbReference type="NCBI Taxonomy" id="38772"/>
    <lineage>
        <taxon>Eukaryota</taxon>
        <taxon>Metazoa</taxon>
        <taxon>Chordata</taxon>
        <taxon>Craniata</taxon>
        <taxon>Vertebrata</taxon>
        <taxon>Euteleostomi</taxon>
        <taxon>Archelosauria</taxon>
        <taxon>Testudinata</taxon>
        <taxon>Testudines</taxon>
        <taxon>Cryptodira</taxon>
        <taxon>Durocryptodira</taxon>
        <taxon>Testudinoidea</taxon>
        <taxon>Testudinidae</taxon>
        <taxon>Gopherus</taxon>
    </lineage>
</organism>
<reference evidence="27" key="3">
    <citation type="submission" date="2025-09" db="UniProtKB">
        <authorList>
            <consortium name="Ensembl"/>
        </authorList>
    </citation>
    <scope>IDENTIFICATION</scope>
</reference>
<dbReference type="CDD" id="cd17431">
    <property type="entry name" value="MFS_GLUT_Class1"/>
    <property type="match status" value="1"/>
</dbReference>
<evidence type="ECO:0000256" key="22">
    <source>
        <dbReference type="ARBA" id="ARBA00046051"/>
    </source>
</evidence>
<keyword evidence="15 25" id="KW-1133">Transmembrane helix</keyword>
<feature type="transmembrane region" description="Helical" evidence="25">
    <location>
        <begin position="162"/>
        <end position="183"/>
    </location>
</feature>
<reference evidence="27" key="2">
    <citation type="submission" date="2025-08" db="UniProtKB">
        <authorList>
            <consortium name="Ensembl"/>
        </authorList>
    </citation>
    <scope>IDENTIFICATION</scope>
</reference>
<comment type="subcellular location">
    <subcellularLocation>
        <location evidence="3">Cell membrane</location>
        <location evidence="3">Sarcolemma</location>
    </subcellularLocation>
    <subcellularLocation>
        <location evidence="5">Cell membrane</location>
        <topology evidence="5">Multi-pass membrane protein</topology>
    </subcellularLocation>
    <subcellularLocation>
        <location evidence="4">Cytoplasm</location>
        <location evidence="4">Perinuclear region</location>
    </subcellularLocation>
</comment>
<evidence type="ECO:0000256" key="18">
    <source>
        <dbReference type="ARBA" id="ARBA00023288"/>
    </source>
</evidence>
<evidence type="ECO:0000256" key="14">
    <source>
        <dbReference type="ARBA" id="ARBA00022843"/>
    </source>
</evidence>
<dbReference type="PANTHER" id="PTHR23503:SF120">
    <property type="entry name" value="SOLUTE CARRIER FAMILY 2, FACILITATED GLUCOSE TRANSPORTER MEMBER 4"/>
    <property type="match status" value="1"/>
</dbReference>
<evidence type="ECO:0000256" key="6">
    <source>
        <dbReference type="ARBA" id="ARBA00007004"/>
    </source>
</evidence>
<keyword evidence="13 25" id="KW-0812">Transmembrane</keyword>
<feature type="domain" description="Major facilitator superfamily (MFS) profile" evidence="26">
    <location>
        <begin position="1"/>
        <end position="432"/>
    </location>
</feature>
<dbReference type="FunFam" id="1.20.1250.20:FF:001511">
    <property type="entry name" value="Solute carrier family 2, facilitated glucose transporter member 5"/>
    <property type="match status" value="1"/>
</dbReference>
<evidence type="ECO:0000256" key="12">
    <source>
        <dbReference type="ARBA" id="ARBA00022597"/>
    </source>
</evidence>
<feature type="transmembrane region" description="Helical" evidence="25">
    <location>
        <begin position="408"/>
        <end position="426"/>
    </location>
</feature>
<dbReference type="PROSITE" id="PS00216">
    <property type="entry name" value="SUGAR_TRANSPORT_1"/>
    <property type="match status" value="1"/>
</dbReference>
<dbReference type="Gene3D" id="1.20.1250.20">
    <property type="entry name" value="MFS general substrate transporter like domains"/>
    <property type="match status" value="2"/>
</dbReference>
<dbReference type="InterPro" id="IPR020846">
    <property type="entry name" value="MFS_dom"/>
</dbReference>
<reference evidence="28" key="1">
    <citation type="journal article" date="2017" name="PLoS ONE">
        <title>The Agassiz's desert tortoise genome provides a resource for the conservation of a threatened species.</title>
        <authorList>
            <person name="Tollis M."/>
            <person name="DeNardo D.F."/>
            <person name="Cornelius J.A."/>
            <person name="Dolby G.A."/>
            <person name="Edwards T."/>
            <person name="Henen B.T."/>
            <person name="Karl A.E."/>
            <person name="Murphy R.W."/>
            <person name="Kusumi K."/>
        </authorList>
    </citation>
    <scope>NUCLEOTIDE SEQUENCE [LARGE SCALE GENOMIC DNA]</scope>
</reference>
<feature type="transmembrane region" description="Helical" evidence="25">
    <location>
        <begin position="340"/>
        <end position="366"/>
    </location>
</feature>
<comment type="catalytic activity">
    <reaction evidence="2">
        <text>D-glucose(out) = D-glucose(in)</text>
        <dbReference type="Rhea" id="RHEA:60376"/>
        <dbReference type="ChEBI" id="CHEBI:4167"/>
    </reaction>
</comment>
<dbReference type="GO" id="GO:0048471">
    <property type="term" value="C:perinuclear region of cytoplasm"/>
    <property type="evidence" value="ECO:0007669"/>
    <property type="project" value="UniProtKB-SubCell"/>
</dbReference>
<feature type="transmembrane region" description="Helical" evidence="25">
    <location>
        <begin position="378"/>
        <end position="402"/>
    </location>
</feature>
<feature type="transmembrane region" description="Helical" evidence="25">
    <location>
        <begin position="283"/>
        <end position="304"/>
    </location>
</feature>
<keyword evidence="28" id="KW-1185">Reference proteome</keyword>
<comment type="similarity">
    <text evidence="6">Belongs to the major facilitator superfamily. Sugar transporter (TC 2.A.1.1) family. Glucose transporter subfamily.</text>
</comment>
<evidence type="ECO:0000256" key="3">
    <source>
        <dbReference type="ARBA" id="ARBA00004135"/>
    </source>
</evidence>
<dbReference type="Proteomes" id="UP000291020">
    <property type="component" value="Unassembled WGS sequence"/>
</dbReference>
<evidence type="ECO:0000256" key="8">
    <source>
        <dbReference type="ARBA" id="ARBA00015975"/>
    </source>
</evidence>
<dbReference type="InterPro" id="IPR003663">
    <property type="entry name" value="Sugar/inositol_transpt"/>
</dbReference>
<dbReference type="GO" id="GO:0005353">
    <property type="term" value="F:fructose transmembrane transporter activity"/>
    <property type="evidence" value="ECO:0007669"/>
    <property type="project" value="UniProtKB-ARBA"/>
</dbReference>
<keyword evidence="14" id="KW-0832">Ubl conjugation</keyword>
<keyword evidence="12" id="KW-0762">Sugar transport</keyword>
<feature type="transmembrane region" description="Helical" evidence="25">
    <location>
        <begin position="132"/>
        <end position="150"/>
    </location>
</feature>
<evidence type="ECO:0000256" key="11">
    <source>
        <dbReference type="ARBA" id="ARBA00022490"/>
    </source>
</evidence>
<dbReference type="GO" id="GO:0012505">
    <property type="term" value="C:endomembrane system"/>
    <property type="evidence" value="ECO:0007669"/>
    <property type="project" value="TreeGrafter"/>
</dbReference>
<dbReference type="PANTHER" id="PTHR23503">
    <property type="entry name" value="SOLUTE CARRIER FAMILY 2"/>
    <property type="match status" value="1"/>
</dbReference>
<dbReference type="GO" id="GO:0042383">
    <property type="term" value="C:sarcolemma"/>
    <property type="evidence" value="ECO:0007669"/>
    <property type="project" value="UniProtKB-SubCell"/>
</dbReference>
<evidence type="ECO:0000256" key="5">
    <source>
        <dbReference type="ARBA" id="ARBA00004651"/>
    </source>
</evidence>
<dbReference type="InterPro" id="IPR045263">
    <property type="entry name" value="GLUT"/>
</dbReference>
<evidence type="ECO:0000259" key="26">
    <source>
        <dbReference type="PROSITE" id="PS50850"/>
    </source>
</evidence>
<feature type="transmembrane region" description="Helical" evidence="25">
    <location>
        <begin position="73"/>
        <end position="94"/>
    </location>
</feature>
<sequence length="475" mass="51675">MWGVHLQGAPLVSPQDDEVPPDAGPGITSTLVLSVFTAVLGSLQCGYNIGVINAPQKIIEQNYNATWLARHNASIELSTLTTLWSLSVAIFSIGGMISSFLVGVISEWLGLVSGLVPMYVGEISPTHLRGALGTLHQLALVIGILIAQVFGLDSLLGSPELWPLLLGLTVAPSALQLVLFPFCPESPRYLYIIRNKESKAKESLKQLTGRSDVSEALTEMKEEKRRMDMERKVSITQLFRCRIYRQPLLVAVVLQLSQQLSGINAIFYYSTSIFESAGLEQPVFATIGAGAINAAFTVVSLFLVERAGRRTLHLVGLAGMMVCAVVMTVALVYLDRVPAMSYISMVAIFGFVAFFEIGPGPIPWFIVAELFSQGPRPAAMAVAGGCNWTCNFIIGMAFQSMADACGPYVFLIFAALLLGFFLFTYFKVPETRGRTFDQIAAAFRRTPSLLDHEVRWQNQPAPPFASSTHPSSPLS</sequence>
<evidence type="ECO:0000256" key="25">
    <source>
        <dbReference type="SAM" id="Phobius"/>
    </source>
</evidence>
<evidence type="ECO:0000256" key="19">
    <source>
        <dbReference type="ARBA" id="ARBA00029961"/>
    </source>
</evidence>
<keyword evidence="11" id="KW-0963">Cytoplasm</keyword>
<dbReference type="GO" id="GO:0032869">
    <property type="term" value="P:cellular response to insulin stimulus"/>
    <property type="evidence" value="ECO:0007669"/>
    <property type="project" value="TreeGrafter"/>
</dbReference>
<comment type="catalytic activity">
    <reaction evidence="1">
        <text>D-fructose(out) = D-fructose(in)</text>
        <dbReference type="Rhea" id="RHEA:60372"/>
        <dbReference type="ChEBI" id="CHEBI:37721"/>
    </reaction>
</comment>
<dbReference type="Ensembl" id="ENSGAGT00000025089.1">
    <property type="protein sequence ID" value="ENSGAGP00000022024.1"/>
    <property type="gene ID" value="ENSGAGG00000016154.1"/>
</dbReference>
<keyword evidence="9 23" id="KW-0813">Transport</keyword>
<dbReference type="NCBIfam" id="TIGR00879">
    <property type="entry name" value="SP"/>
    <property type="match status" value="1"/>
</dbReference>
<comment type="function">
    <text evidence="22">Insulin-regulated facilitative glucose transporter, which plays a key role in removal of glucose from circulation. Response to insulin is regulated by its intracellular localization: in the absence of insulin, it is efficiently retained intracellularly within storage compartments in muscle and fat cells. Upon insulin stimulation, translocates from these compartments to the cell surface where it transports glucose from the extracellular milieu into the cell.</text>
</comment>
<evidence type="ECO:0000256" key="15">
    <source>
        <dbReference type="ARBA" id="ARBA00022989"/>
    </source>
</evidence>
<evidence type="ECO:0000313" key="28">
    <source>
        <dbReference type="Proteomes" id="UP000291020"/>
    </source>
</evidence>
<dbReference type="InterPro" id="IPR005828">
    <property type="entry name" value="MFS_sugar_transport-like"/>
</dbReference>
<evidence type="ECO:0000256" key="16">
    <source>
        <dbReference type="ARBA" id="ARBA00023136"/>
    </source>
</evidence>
<dbReference type="PRINTS" id="PR00171">
    <property type="entry name" value="SUGRTRNSPORT"/>
</dbReference>
<evidence type="ECO:0000256" key="7">
    <source>
        <dbReference type="ARBA" id="ARBA00015973"/>
    </source>
</evidence>
<evidence type="ECO:0000256" key="23">
    <source>
        <dbReference type="RuleBase" id="RU003346"/>
    </source>
</evidence>
<evidence type="ECO:0000256" key="24">
    <source>
        <dbReference type="SAM" id="MobiDB-lite"/>
    </source>
</evidence>
<evidence type="ECO:0000313" key="27">
    <source>
        <dbReference type="Ensembl" id="ENSGAGP00000022024.1"/>
    </source>
</evidence>
<dbReference type="Pfam" id="PF00083">
    <property type="entry name" value="Sugar_tr"/>
    <property type="match status" value="1"/>
</dbReference>
<keyword evidence="16 25" id="KW-0472">Membrane</keyword>
<evidence type="ECO:0000256" key="1">
    <source>
        <dbReference type="ARBA" id="ARBA00000590"/>
    </source>
</evidence>
<evidence type="ECO:0000256" key="13">
    <source>
        <dbReference type="ARBA" id="ARBA00022692"/>
    </source>
</evidence>
<feature type="transmembrane region" description="Helical" evidence="25">
    <location>
        <begin position="31"/>
        <end position="52"/>
    </location>
</feature>
<dbReference type="STRING" id="38772.ENSGAGP00000022024"/>
<dbReference type="AlphaFoldDB" id="A0A452I3F5"/>
<keyword evidence="17" id="KW-0564">Palmitate</keyword>
<evidence type="ECO:0000256" key="9">
    <source>
        <dbReference type="ARBA" id="ARBA00022448"/>
    </source>
</evidence>
<dbReference type="SUPFAM" id="SSF103473">
    <property type="entry name" value="MFS general substrate transporter"/>
    <property type="match status" value="1"/>
</dbReference>
<protein>
    <recommendedName>
        <fullName evidence="8">Solute carrier family 2, facilitated glucose transporter member 4</fullName>
    </recommendedName>
    <alternativeName>
        <fullName evidence="21">Fructose transporter</fullName>
    </alternativeName>
    <alternativeName>
        <fullName evidence="20">Glucose transporter type 4, insulin-responsive</fullName>
    </alternativeName>
    <alternativeName>
        <fullName evidence="19">Glucose transporter type 5, small intestine</fullName>
    </alternativeName>
    <alternativeName>
        <fullName evidence="7">Solute carrier family 2, facilitated glucose transporter member 5</fullName>
    </alternativeName>
</protein>
<feature type="transmembrane region" description="Helical" evidence="25">
    <location>
        <begin position="311"/>
        <end position="334"/>
    </location>
</feature>
<dbReference type="GO" id="GO:1990539">
    <property type="term" value="P:fructose import across plasma membrane"/>
    <property type="evidence" value="ECO:0007669"/>
    <property type="project" value="UniProtKB-ARBA"/>
</dbReference>
<evidence type="ECO:0000256" key="21">
    <source>
        <dbReference type="ARBA" id="ARBA00031099"/>
    </source>
</evidence>
<proteinExistence type="inferred from homology"/>
<keyword evidence="18" id="KW-0449">Lipoprotein</keyword>
<dbReference type="GO" id="GO:0070837">
    <property type="term" value="P:dehydroascorbic acid transport"/>
    <property type="evidence" value="ECO:0007669"/>
    <property type="project" value="TreeGrafter"/>
</dbReference>
<evidence type="ECO:0000256" key="4">
    <source>
        <dbReference type="ARBA" id="ARBA00004556"/>
    </source>
</evidence>
<dbReference type="GO" id="GO:0055056">
    <property type="term" value="F:D-glucose transmembrane transporter activity"/>
    <property type="evidence" value="ECO:0007669"/>
    <property type="project" value="TreeGrafter"/>
</dbReference>
<accession>A0A452I3F5</accession>
<dbReference type="GO" id="GO:0046323">
    <property type="term" value="P:D-glucose import"/>
    <property type="evidence" value="ECO:0007669"/>
    <property type="project" value="TreeGrafter"/>
</dbReference>
<feature type="transmembrane region" description="Helical" evidence="25">
    <location>
        <begin position="248"/>
        <end position="271"/>
    </location>
</feature>
<dbReference type="PROSITE" id="PS50850">
    <property type="entry name" value="MFS"/>
    <property type="match status" value="1"/>
</dbReference>
<keyword evidence="10" id="KW-1003">Cell membrane</keyword>
<name>A0A452I3F5_9SAUR</name>
<evidence type="ECO:0000256" key="10">
    <source>
        <dbReference type="ARBA" id="ARBA00022475"/>
    </source>
</evidence>
<evidence type="ECO:0000256" key="20">
    <source>
        <dbReference type="ARBA" id="ARBA00030470"/>
    </source>
</evidence>
<evidence type="ECO:0000256" key="2">
    <source>
        <dbReference type="ARBA" id="ARBA00000618"/>
    </source>
</evidence>